<dbReference type="Proteomes" id="UP001138500">
    <property type="component" value="Unassembled WGS sequence"/>
</dbReference>
<comment type="caution">
    <text evidence="2">The sequence shown here is derived from an EMBL/GenBank/DDBJ whole genome shotgun (WGS) entry which is preliminary data.</text>
</comment>
<dbReference type="PANTHER" id="PTHR45527:SF1">
    <property type="entry name" value="FATTY ACID SYNTHASE"/>
    <property type="match status" value="1"/>
</dbReference>
<dbReference type="SUPFAM" id="SSF56801">
    <property type="entry name" value="Acetyl-CoA synthetase-like"/>
    <property type="match status" value="1"/>
</dbReference>
<dbReference type="GO" id="GO:0005737">
    <property type="term" value="C:cytoplasm"/>
    <property type="evidence" value="ECO:0007669"/>
    <property type="project" value="TreeGrafter"/>
</dbReference>
<dbReference type="PANTHER" id="PTHR45527">
    <property type="entry name" value="NONRIBOSOMAL PEPTIDE SYNTHETASE"/>
    <property type="match status" value="1"/>
</dbReference>
<feature type="domain" description="AMP-dependent synthetase/ligase" evidence="1">
    <location>
        <begin position="36"/>
        <end position="111"/>
    </location>
</feature>
<dbReference type="Gene3D" id="3.40.50.980">
    <property type="match status" value="2"/>
</dbReference>
<gene>
    <name evidence="2" type="ORF">Tdes44962_MAKER02570</name>
</gene>
<dbReference type="InterPro" id="IPR020845">
    <property type="entry name" value="AMP-binding_CS"/>
</dbReference>
<accession>A0A9W7STA1</accession>
<dbReference type="PROSITE" id="PS00455">
    <property type="entry name" value="AMP_BINDING"/>
    <property type="match status" value="1"/>
</dbReference>
<dbReference type="EMBL" id="RIBY02001778">
    <property type="protein sequence ID" value="KAH9828206.1"/>
    <property type="molecule type" value="Genomic_DNA"/>
</dbReference>
<protein>
    <submittedName>
        <fullName evidence="2">Amino acid adenylation</fullName>
    </submittedName>
</protein>
<dbReference type="InterPro" id="IPR000873">
    <property type="entry name" value="AMP-dep_synth/lig_dom"/>
</dbReference>
<evidence type="ECO:0000313" key="2">
    <source>
        <dbReference type="EMBL" id="KAH9828206.1"/>
    </source>
</evidence>
<proteinExistence type="predicted"/>
<dbReference type="GO" id="GO:0044550">
    <property type="term" value="P:secondary metabolite biosynthetic process"/>
    <property type="evidence" value="ECO:0007669"/>
    <property type="project" value="TreeGrafter"/>
</dbReference>
<organism evidence="2 3">
    <name type="scientific">Teratosphaeria destructans</name>
    <dbReference type="NCBI Taxonomy" id="418781"/>
    <lineage>
        <taxon>Eukaryota</taxon>
        <taxon>Fungi</taxon>
        <taxon>Dikarya</taxon>
        <taxon>Ascomycota</taxon>
        <taxon>Pezizomycotina</taxon>
        <taxon>Dothideomycetes</taxon>
        <taxon>Dothideomycetidae</taxon>
        <taxon>Mycosphaerellales</taxon>
        <taxon>Teratosphaeriaceae</taxon>
        <taxon>Teratosphaeria</taxon>
    </lineage>
</organism>
<reference evidence="2 3" key="2">
    <citation type="journal article" date="2021" name="Curr. Genet.">
        <title>Genetic response to nitrogen starvation in the aggressive Eucalyptus foliar pathogen Teratosphaeria destructans.</title>
        <authorList>
            <person name="Havenga M."/>
            <person name="Wingfield B.D."/>
            <person name="Wingfield M.J."/>
            <person name="Dreyer L.L."/>
            <person name="Roets F."/>
            <person name="Aylward J."/>
        </authorList>
    </citation>
    <scope>NUCLEOTIDE SEQUENCE [LARGE SCALE GENOMIC DNA]</scope>
    <source>
        <strain evidence="2">CMW44962</strain>
    </source>
</reference>
<dbReference type="GO" id="GO:0043041">
    <property type="term" value="P:amino acid activation for nonribosomal peptide biosynthetic process"/>
    <property type="evidence" value="ECO:0007669"/>
    <property type="project" value="TreeGrafter"/>
</dbReference>
<dbReference type="OrthoDB" id="3142841at2759"/>
<sequence>MVEQMSPEIMLVSPEQNEMAETLFQMDLVLVDANHLSGLTRESPTTPLPTVSPKTTLYIVFTSGSTGLPKGVVISHRSMSSSMVRLGPRRSISQQTRELVFTSLAFDGTLLSEWN</sequence>
<dbReference type="Pfam" id="PF00501">
    <property type="entry name" value="AMP-binding"/>
    <property type="match status" value="1"/>
</dbReference>
<dbReference type="AlphaFoldDB" id="A0A9W7STA1"/>
<dbReference type="GO" id="GO:0031177">
    <property type="term" value="F:phosphopantetheine binding"/>
    <property type="evidence" value="ECO:0007669"/>
    <property type="project" value="TreeGrafter"/>
</dbReference>
<keyword evidence="3" id="KW-1185">Reference proteome</keyword>
<reference evidence="2 3" key="1">
    <citation type="journal article" date="2018" name="IMA Fungus">
        <title>IMA Genome-F 10: Nine draft genome sequences of Claviceps purpurea s.lat., including C. arundinis, C. humidiphila, and C. cf. spartinae, pseudomolecules for the pitch canker pathogen Fusarium circinatum, draft genome of Davidsoniella eucalypti, Grosmannia galeiformis, Quambalaria eucalypti, and Teratosphaeria destructans.</title>
        <authorList>
            <person name="Wingfield B.D."/>
            <person name="Liu M."/>
            <person name="Nguyen H.D."/>
            <person name="Lane F.A."/>
            <person name="Morgan S.W."/>
            <person name="De Vos L."/>
            <person name="Wilken P.M."/>
            <person name="Duong T.A."/>
            <person name="Aylward J."/>
            <person name="Coetzee M.P."/>
            <person name="Dadej K."/>
            <person name="De Beer Z.W."/>
            <person name="Findlay W."/>
            <person name="Havenga M."/>
            <person name="Kolarik M."/>
            <person name="Menzies J.G."/>
            <person name="Naidoo K."/>
            <person name="Pochopski O."/>
            <person name="Shoukouhi P."/>
            <person name="Santana Q.C."/>
            <person name="Seifert K.A."/>
            <person name="Soal N."/>
            <person name="Steenkamp E.T."/>
            <person name="Tatham C.T."/>
            <person name="van der Nest M.A."/>
            <person name="Wingfield M.J."/>
        </authorList>
    </citation>
    <scope>NUCLEOTIDE SEQUENCE [LARGE SCALE GENOMIC DNA]</scope>
    <source>
        <strain evidence="2">CMW44962</strain>
    </source>
</reference>
<evidence type="ECO:0000259" key="1">
    <source>
        <dbReference type="Pfam" id="PF00501"/>
    </source>
</evidence>
<name>A0A9W7STA1_9PEZI</name>
<evidence type="ECO:0000313" key="3">
    <source>
        <dbReference type="Proteomes" id="UP001138500"/>
    </source>
</evidence>